<evidence type="ECO:0000313" key="3">
    <source>
        <dbReference type="Proteomes" id="UP000198611"/>
    </source>
</evidence>
<accession>A0A1I1VEI2</accession>
<dbReference type="InterPro" id="IPR002782">
    <property type="entry name" value="Mut7-C_RNAse_dom"/>
</dbReference>
<dbReference type="PANTHER" id="PTHR39081:SF1">
    <property type="entry name" value="MUT7-C RNASE DOMAIN-CONTAINING PROTEIN"/>
    <property type="match status" value="1"/>
</dbReference>
<feature type="domain" description="Mut7-C RNAse" evidence="1">
    <location>
        <begin position="5"/>
        <end position="144"/>
    </location>
</feature>
<dbReference type="AlphaFoldDB" id="A0A1I1VEI2"/>
<dbReference type="STRING" id="1123397.SAMN05660831_02363"/>
<evidence type="ECO:0000259" key="1">
    <source>
        <dbReference type="Pfam" id="PF01927"/>
    </source>
</evidence>
<dbReference type="Proteomes" id="UP000198611">
    <property type="component" value="Unassembled WGS sequence"/>
</dbReference>
<organism evidence="2 3">
    <name type="scientific">Thiohalospira halophila DSM 15071</name>
    <dbReference type="NCBI Taxonomy" id="1123397"/>
    <lineage>
        <taxon>Bacteria</taxon>
        <taxon>Pseudomonadati</taxon>
        <taxon>Pseudomonadota</taxon>
        <taxon>Gammaproteobacteria</taxon>
        <taxon>Thiohalospirales</taxon>
        <taxon>Thiohalospiraceae</taxon>
        <taxon>Thiohalospira</taxon>
    </lineage>
</organism>
<dbReference type="OrthoDB" id="9797655at2"/>
<dbReference type="PANTHER" id="PTHR39081">
    <property type="entry name" value="MUT7-C DOMAIN-CONTAINING PROTEIN"/>
    <property type="match status" value="1"/>
</dbReference>
<reference evidence="2 3" key="1">
    <citation type="submission" date="2016-10" db="EMBL/GenBank/DDBJ databases">
        <authorList>
            <person name="de Groot N.N."/>
        </authorList>
    </citation>
    <scope>NUCLEOTIDE SEQUENCE [LARGE SCALE GENOMIC DNA]</scope>
    <source>
        <strain evidence="2 3">HL3</strain>
    </source>
</reference>
<sequence>MAAHRFLCDEMYKGLARWLRAAGYDTAIATDGAPDREVVARACAEDRWLVTRDAGIAEHAAAGPCLILLEQERPEAAAAELADRLGLDWYHAPFTRCLLCNTPLETPPEAVAARAPADVAGPLRWCPTCDRLYWEGSHTRRMRRGLQRLHEEADRG</sequence>
<keyword evidence="3" id="KW-1185">Reference proteome</keyword>
<proteinExistence type="predicted"/>
<dbReference type="Pfam" id="PF01927">
    <property type="entry name" value="Mut7-C"/>
    <property type="match status" value="1"/>
</dbReference>
<protein>
    <recommendedName>
        <fullName evidence="1">Mut7-C RNAse domain-containing protein</fullName>
    </recommendedName>
</protein>
<gene>
    <name evidence="2" type="ORF">SAMN05660831_02363</name>
</gene>
<dbReference type="EMBL" id="FOMJ01000009">
    <property type="protein sequence ID" value="SFD81472.1"/>
    <property type="molecule type" value="Genomic_DNA"/>
</dbReference>
<dbReference type="RefSeq" id="WP_093428976.1">
    <property type="nucleotide sequence ID" value="NZ_FOMJ01000009.1"/>
</dbReference>
<evidence type="ECO:0000313" key="2">
    <source>
        <dbReference type="EMBL" id="SFD81472.1"/>
    </source>
</evidence>
<name>A0A1I1VEI2_9GAMM</name>